<dbReference type="eggNOG" id="COG2833">
    <property type="taxonomic scope" value="Bacteria"/>
</dbReference>
<dbReference type="InterPro" id="IPR011197">
    <property type="entry name" value="UCP012318"/>
</dbReference>
<dbReference type="Gene3D" id="1.20.1260.10">
    <property type="match status" value="1"/>
</dbReference>
<dbReference type="PANTHER" id="PTHR42782:SF4">
    <property type="entry name" value="DUF455 DOMAIN-CONTAINING PROTEIN"/>
    <property type="match status" value="1"/>
</dbReference>
<dbReference type="AlphaFoldDB" id="Q604Q4"/>
<gene>
    <name evidence="1" type="ordered locus">MCA2484</name>
</gene>
<dbReference type="InterPro" id="IPR012347">
    <property type="entry name" value="Ferritin-like"/>
</dbReference>
<protein>
    <recommendedName>
        <fullName evidence="3">Ferritin-like domain-containing protein</fullName>
    </recommendedName>
</protein>
<evidence type="ECO:0008006" key="3">
    <source>
        <dbReference type="Google" id="ProtNLM"/>
    </source>
</evidence>
<name>Q604Q4_METCA</name>
<dbReference type="KEGG" id="mca:MCA2484"/>
<dbReference type="CDD" id="cd00657">
    <property type="entry name" value="Ferritin_like"/>
    <property type="match status" value="1"/>
</dbReference>
<dbReference type="STRING" id="243233.MCA2484"/>
<dbReference type="PANTHER" id="PTHR42782">
    <property type="entry name" value="SI:CH73-314G15.3"/>
    <property type="match status" value="1"/>
</dbReference>
<reference evidence="1 2" key="1">
    <citation type="journal article" date="2004" name="PLoS Biol.">
        <title>Genomic insights into methanotrophy: the complete genome sequence of Methylococcus capsulatus (Bath).</title>
        <authorList>
            <person name="Ward N.L."/>
            <person name="Larsen O."/>
            <person name="Sakwa J."/>
            <person name="Bruseth L."/>
            <person name="Khouri H.M."/>
            <person name="Durkin A.S."/>
            <person name="Dimitrov G."/>
            <person name="Jiang L."/>
            <person name="Scanlan D."/>
            <person name="Kang K.H."/>
            <person name="Lewis M.R."/>
            <person name="Nelson K.E."/>
            <person name="Methe B.A."/>
            <person name="Wu M."/>
            <person name="Heidelberg J.F."/>
            <person name="Paulsen I.T."/>
            <person name="Fouts D.E."/>
            <person name="Ravel J."/>
            <person name="Tettelin H."/>
            <person name="Ren Q."/>
            <person name="Read T.D."/>
            <person name="DeBoy R.T."/>
            <person name="Seshadri R."/>
            <person name="Salzberg S.L."/>
            <person name="Jensen H.B."/>
            <person name="Birkeland N.K."/>
            <person name="Nelson W.C."/>
            <person name="Dodson R.J."/>
            <person name="Grindhaug S.H."/>
            <person name="Holt I.E."/>
            <person name="Eidhammer I."/>
            <person name="Jonasen I."/>
            <person name="Vanaken S."/>
            <person name="Utterback T.R."/>
            <person name="Feldblyum T.V."/>
            <person name="Fraser C.M."/>
            <person name="Lillehaug J.R."/>
            <person name="Eisen J.A."/>
        </authorList>
    </citation>
    <scope>NUCLEOTIDE SEQUENCE [LARGE SCALE GENOMIC DNA]</scope>
    <source>
        <strain evidence="2">ATCC 33009 / NCIMB 11132 / Bath</strain>
    </source>
</reference>
<dbReference type="HOGENOM" id="CLU_035354_0_1_6"/>
<dbReference type="GeneID" id="88224682"/>
<dbReference type="SUPFAM" id="SSF47240">
    <property type="entry name" value="Ferritin-like"/>
    <property type="match status" value="1"/>
</dbReference>
<dbReference type="InterPro" id="IPR009078">
    <property type="entry name" value="Ferritin-like_SF"/>
</dbReference>
<evidence type="ECO:0000313" key="1">
    <source>
        <dbReference type="EMBL" id="AAU91389.1"/>
    </source>
</evidence>
<dbReference type="RefSeq" id="WP_010961707.1">
    <property type="nucleotide sequence ID" value="NC_002977.6"/>
</dbReference>
<accession>Q604Q4</accession>
<dbReference type="Pfam" id="PF04305">
    <property type="entry name" value="DUF455"/>
    <property type="match status" value="1"/>
</dbReference>
<sequence length="278" mass="31397">MKEAGSGPAGAGNLHAYAEHCLGSPEVETKLAVSHEAWRACLAGELDFGIEGEPRPIGFARFPERPRRVDPRELPRRGINTVDGRVALLHAVAHIEFSAIQLAWDHLYRFRGLPQDYYLDWLRVAAEEAEHFTLVRQRLRELGADYGDLPVHGGLWSMAEETAYDVAARMALVPRFMEARGLDVTPGMIERLRRAGDARSVEVLERILHDEVGHVALGSRWFRWVCDQCGIDPEIEYFALVDRHLGGRARGPFNLELRRRAGFSDRELELLESSDVPR</sequence>
<dbReference type="PIRSF" id="PIRSF012318">
    <property type="entry name" value="UCP012318"/>
    <property type="match status" value="1"/>
</dbReference>
<dbReference type="Proteomes" id="UP000006821">
    <property type="component" value="Chromosome"/>
</dbReference>
<dbReference type="InterPro" id="IPR007402">
    <property type="entry name" value="DUF455"/>
</dbReference>
<evidence type="ECO:0000313" key="2">
    <source>
        <dbReference type="Proteomes" id="UP000006821"/>
    </source>
</evidence>
<organism evidence="1 2">
    <name type="scientific">Methylococcus capsulatus (strain ATCC 33009 / NCIMB 11132 / Bath)</name>
    <dbReference type="NCBI Taxonomy" id="243233"/>
    <lineage>
        <taxon>Bacteria</taxon>
        <taxon>Pseudomonadati</taxon>
        <taxon>Pseudomonadota</taxon>
        <taxon>Gammaproteobacteria</taxon>
        <taxon>Methylococcales</taxon>
        <taxon>Methylococcaceae</taxon>
        <taxon>Methylococcus</taxon>
    </lineage>
</organism>
<dbReference type="EMBL" id="AE017282">
    <property type="protein sequence ID" value="AAU91389.1"/>
    <property type="molecule type" value="Genomic_DNA"/>
</dbReference>
<proteinExistence type="predicted"/>